<dbReference type="NCBIfam" id="NF005480">
    <property type="entry name" value="PRK07081.1"/>
    <property type="match status" value="1"/>
</dbReference>
<dbReference type="Pfam" id="PF00550">
    <property type="entry name" value="PP-binding"/>
    <property type="match status" value="1"/>
</dbReference>
<reference evidence="2" key="1">
    <citation type="submission" date="2023-07" db="EMBL/GenBank/DDBJ databases">
        <authorList>
            <person name="Pelsma A.J. K."/>
        </authorList>
    </citation>
    <scope>NUCLEOTIDE SEQUENCE</scope>
</reference>
<evidence type="ECO:0000313" key="2">
    <source>
        <dbReference type="EMBL" id="CAJ0863003.1"/>
    </source>
</evidence>
<sequence length="86" mass="9517">MIETIRRLLQENGRLHTPIETLSNSADLYEAGLTPFAAIRTMLALEEAFDVEFPVQMLRRQSFVSVDSIVACLNEILPAAAARKAA</sequence>
<organism evidence="2">
    <name type="scientific">freshwater sediment metagenome</name>
    <dbReference type="NCBI Taxonomy" id="556182"/>
    <lineage>
        <taxon>unclassified sequences</taxon>
        <taxon>metagenomes</taxon>
        <taxon>ecological metagenomes</taxon>
    </lineage>
</organism>
<dbReference type="AlphaFoldDB" id="A0AA48LZH0"/>
<gene>
    <name evidence="2" type="ORF">AMST5_01541</name>
</gene>
<accession>A0AA48LZH0</accession>
<dbReference type="EMBL" id="OY288114">
    <property type="protein sequence ID" value="CAJ0863003.1"/>
    <property type="molecule type" value="Genomic_DNA"/>
</dbReference>
<dbReference type="InterPro" id="IPR036736">
    <property type="entry name" value="ACP-like_sf"/>
</dbReference>
<evidence type="ECO:0000259" key="1">
    <source>
        <dbReference type="Pfam" id="PF00550"/>
    </source>
</evidence>
<protein>
    <recommendedName>
        <fullName evidence="1">Carrier domain-containing protein</fullName>
    </recommendedName>
</protein>
<name>A0AA48LZH0_9ZZZZ</name>
<feature type="domain" description="Carrier" evidence="1">
    <location>
        <begin position="14"/>
        <end position="72"/>
    </location>
</feature>
<dbReference type="InterPro" id="IPR009081">
    <property type="entry name" value="PP-bd_ACP"/>
</dbReference>
<dbReference type="Gene3D" id="1.10.1200.10">
    <property type="entry name" value="ACP-like"/>
    <property type="match status" value="1"/>
</dbReference>
<dbReference type="SUPFAM" id="SSF47336">
    <property type="entry name" value="ACP-like"/>
    <property type="match status" value="1"/>
</dbReference>
<proteinExistence type="predicted"/>